<evidence type="ECO:0000256" key="13">
    <source>
        <dbReference type="PROSITE-ProRule" id="PRU00277"/>
    </source>
</evidence>
<dbReference type="InterPro" id="IPR037041">
    <property type="entry name" value="Trigger_fac_C_sf"/>
</dbReference>
<dbReference type="GO" id="GO:0051301">
    <property type="term" value="P:cell division"/>
    <property type="evidence" value="ECO:0007669"/>
    <property type="project" value="UniProtKB-KW"/>
</dbReference>
<dbReference type="EC" id="5.2.1.8" evidence="3 12"/>
<dbReference type="SUPFAM" id="SSF102735">
    <property type="entry name" value="Trigger factor ribosome-binding domain"/>
    <property type="match status" value="1"/>
</dbReference>
<evidence type="ECO:0000256" key="11">
    <source>
        <dbReference type="ARBA" id="ARBA00029986"/>
    </source>
</evidence>
<dbReference type="GO" id="GO:0051083">
    <property type="term" value="P:'de novo' cotranslational protein folding"/>
    <property type="evidence" value="ECO:0007669"/>
    <property type="project" value="TreeGrafter"/>
</dbReference>
<dbReference type="FunFam" id="3.10.50.40:FF:000001">
    <property type="entry name" value="Trigger factor"/>
    <property type="match status" value="1"/>
</dbReference>
<proteinExistence type="inferred from homology"/>
<evidence type="ECO:0000256" key="1">
    <source>
        <dbReference type="ARBA" id="ARBA00000971"/>
    </source>
</evidence>
<protein>
    <recommendedName>
        <fullName evidence="4 12">Trigger factor</fullName>
        <shortName evidence="12">TF</shortName>
        <ecNumber evidence="3 12">5.2.1.8</ecNumber>
    </recommendedName>
    <alternativeName>
        <fullName evidence="11 12">PPIase</fullName>
    </alternativeName>
</protein>
<sequence>MKSTWTLNENSTGLLTVEVEEKAWKKAQDKTLENAIKNVEIQGFRKGQAPKELARKQVNEQMIMMDAVNAIANEAFVAGMVEQKIEPVATPELDIEAMTEDALTLKFIVTVKPEVELGEYKGLDIKRKRITVSAKDIEAELEKLQAEQAELQLKDGAVENGDTVVMDFEGFKDGVAFEGGKGENYTLEIGSNSFIPGFEEAMIGMVSEDEKDLDITFPEEYHVEELAGQPVVFKVKLHEVKTKVLPELNDEFVELLDDEEITSLDALKDSIKKNLKAQREQAEEDRVNEELVETISNNAKIDIPAAMIEEELNQMFNEFNQRLAQQGMNFDLYSQILGQSEEDVKEQMREDAEKRVRTRLTLEKIAEVEGLKVEDEEIEKEFTTISEVYGMELDQVKNLVSPDAIGYDILLRKAMELVQETLA</sequence>
<dbReference type="InterPro" id="IPR046357">
    <property type="entry name" value="PPIase_dom_sf"/>
</dbReference>
<keyword evidence="8 12" id="KW-0413">Isomerase</keyword>
<dbReference type="HAMAP" id="MF_00303">
    <property type="entry name" value="Trigger_factor_Tig"/>
    <property type="match status" value="1"/>
</dbReference>
<dbReference type="Gene3D" id="1.10.3120.10">
    <property type="entry name" value="Trigger factor, C-terminal domain"/>
    <property type="match status" value="1"/>
</dbReference>
<dbReference type="PANTHER" id="PTHR30560">
    <property type="entry name" value="TRIGGER FACTOR CHAPERONE AND PEPTIDYL-PROLYL CIS/TRANS ISOMERASE"/>
    <property type="match status" value="1"/>
</dbReference>
<evidence type="ECO:0000256" key="6">
    <source>
        <dbReference type="ARBA" id="ARBA00023110"/>
    </source>
</evidence>
<keyword evidence="18" id="KW-1185">Reference proteome</keyword>
<dbReference type="SUPFAM" id="SSF109998">
    <property type="entry name" value="Triger factor/SurA peptide-binding domain-like"/>
    <property type="match status" value="1"/>
</dbReference>
<dbReference type="PANTHER" id="PTHR30560:SF3">
    <property type="entry name" value="TRIGGER FACTOR-LIKE PROTEIN TIG, CHLOROPLASTIC"/>
    <property type="match status" value="1"/>
</dbReference>
<dbReference type="InterPro" id="IPR036611">
    <property type="entry name" value="Trigger_fac_ribosome-bd_sf"/>
</dbReference>
<evidence type="ECO:0000256" key="10">
    <source>
        <dbReference type="ARBA" id="ARBA00024849"/>
    </source>
</evidence>
<organism evidence="17 18">
    <name type="scientific">Erysipelothrix piscisicarius</name>
    <dbReference type="NCBI Taxonomy" id="2485784"/>
    <lineage>
        <taxon>Bacteria</taxon>
        <taxon>Bacillati</taxon>
        <taxon>Bacillota</taxon>
        <taxon>Erysipelotrichia</taxon>
        <taxon>Erysipelotrichales</taxon>
        <taxon>Erysipelotrichaceae</taxon>
        <taxon>Erysipelothrix</taxon>
    </lineage>
</organism>
<dbReference type="InterPro" id="IPR005215">
    <property type="entry name" value="Trig_fac"/>
</dbReference>
<evidence type="ECO:0000256" key="2">
    <source>
        <dbReference type="ARBA" id="ARBA00005464"/>
    </source>
</evidence>
<feature type="domain" description="PPIase FKBP-type" evidence="16">
    <location>
        <begin position="161"/>
        <end position="241"/>
    </location>
</feature>
<dbReference type="GO" id="GO:0003755">
    <property type="term" value="F:peptidyl-prolyl cis-trans isomerase activity"/>
    <property type="evidence" value="ECO:0007669"/>
    <property type="project" value="UniProtKB-UniRule"/>
</dbReference>
<accession>A0A3S8RMH3</accession>
<name>A0A3S8RMH3_9FIRM</name>
<keyword evidence="6 12" id="KW-0697">Rotamase</keyword>
<keyword evidence="12" id="KW-0963">Cytoplasm</keyword>
<dbReference type="SUPFAM" id="SSF54534">
    <property type="entry name" value="FKBP-like"/>
    <property type="match status" value="1"/>
</dbReference>
<keyword evidence="5 12" id="KW-0132">Cell division</keyword>
<dbReference type="PIRSF" id="PIRSF003095">
    <property type="entry name" value="Trigger_factor"/>
    <property type="match status" value="1"/>
</dbReference>
<dbReference type="GO" id="GO:0044183">
    <property type="term" value="F:protein folding chaperone"/>
    <property type="evidence" value="ECO:0007669"/>
    <property type="project" value="TreeGrafter"/>
</dbReference>
<evidence type="ECO:0000256" key="15">
    <source>
        <dbReference type="SAM" id="Coils"/>
    </source>
</evidence>
<dbReference type="RefSeq" id="WP_125164321.1">
    <property type="nucleotide sequence ID" value="NZ_CP034234.1"/>
</dbReference>
<dbReference type="KEGG" id="eri:EEI45_04690"/>
<comment type="domain">
    <text evidence="12">Consists of 3 domains; the N-terminus binds the ribosome, the middle domain has PPIase activity, while the C-terminus has intrinsic chaperone activity on its own.</text>
</comment>
<evidence type="ECO:0000256" key="7">
    <source>
        <dbReference type="ARBA" id="ARBA00023186"/>
    </source>
</evidence>
<evidence type="ECO:0000313" key="18">
    <source>
        <dbReference type="Proteomes" id="UP000278804"/>
    </source>
</evidence>
<dbReference type="GO" id="GO:0015031">
    <property type="term" value="P:protein transport"/>
    <property type="evidence" value="ECO:0007669"/>
    <property type="project" value="UniProtKB-UniRule"/>
</dbReference>
<gene>
    <name evidence="12" type="primary">tig</name>
    <name evidence="17" type="ORF">EEI45_04690</name>
</gene>
<dbReference type="GO" id="GO:0043335">
    <property type="term" value="P:protein unfolding"/>
    <property type="evidence" value="ECO:0007669"/>
    <property type="project" value="TreeGrafter"/>
</dbReference>
<keyword evidence="7 12" id="KW-0143">Chaperone</keyword>
<comment type="subcellular location">
    <subcellularLocation>
        <location evidence="12">Cytoplasm</location>
    </subcellularLocation>
    <text evidence="12">About half TF is bound to the ribosome near the polypeptide exit tunnel while the other half is free in the cytoplasm.</text>
</comment>
<evidence type="ECO:0000256" key="9">
    <source>
        <dbReference type="ARBA" id="ARBA00023306"/>
    </source>
</evidence>
<dbReference type="InterPro" id="IPR027304">
    <property type="entry name" value="Trigger_fact/SurA_dom_sf"/>
</dbReference>
<evidence type="ECO:0000259" key="16">
    <source>
        <dbReference type="PROSITE" id="PS50059"/>
    </source>
</evidence>
<reference evidence="17 18" key="1">
    <citation type="journal article" date="2020" name="Int. J. Syst. Evol. Microbiol.">
        <title>Description of Erysipelothrix piscisicarius sp. nov., an emergent fish pathogen, and assessment of virulence using a tiger barb (Puntigrus tetrazona) infection model.</title>
        <authorList>
            <person name="Pomaranski E.K."/>
            <person name="Griffin M.J."/>
            <person name="Camus A.C."/>
            <person name="Armwood A.R."/>
            <person name="Shelley J."/>
            <person name="Waldbieser G.C."/>
            <person name="LaFrentz B.R."/>
            <person name="Garcia J.C."/>
            <person name="Yanong R."/>
            <person name="Soto E."/>
        </authorList>
    </citation>
    <scope>NUCLEOTIDE SEQUENCE [LARGE SCALE GENOMIC DNA]</scope>
    <source>
        <strain evidence="17 18">15TAL0474</strain>
    </source>
</reference>
<evidence type="ECO:0000256" key="12">
    <source>
        <dbReference type="HAMAP-Rule" id="MF_00303"/>
    </source>
</evidence>
<evidence type="ECO:0000256" key="8">
    <source>
        <dbReference type="ARBA" id="ARBA00023235"/>
    </source>
</evidence>
<feature type="coiled-coil region" evidence="15">
    <location>
        <begin position="127"/>
        <end position="154"/>
    </location>
</feature>
<dbReference type="Gene3D" id="3.30.70.1050">
    <property type="entry name" value="Trigger factor ribosome-binding domain"/>
    <property type="match status" value="1"/>
</dbReference>
<dbReference type="EMBL" id="CP034234">
    <property type="protein sequence ID" value="AZK44138.1"/>
    <property type="molecule type" value="Genomic_DNA"/>
</dbReference>
<evidence type="ECO:0000256" key="5">
    <source>
        <dbReference type="ARBA" id="ARBA00022618"/>
    </source>
</evidence>
<evidence type="ECO:0000256" key="4">
    <source>
        <dbReference type="ARBA" id="ARBA00016902"/>
    </source>
</evidence>
<dbReference type="Gene3D" id="3.10.50.40">
    <property type="match status" value="1"/>
</dbReference>
<dbReference type="InterPro" id="IPR008881">
    <property type="entry name" value="Trigger_fac_ribosome-bd_bac"/>
</dbReference>
<dbReference type="Proteomes" id="UP000278804">
    <property type="component" value="Chromosome"/>
</dbReference>
<dbReference type="InterPro" id="IPR001179">
    <property type="entry name" value="PPIase_FKBP_dom"/>
</dbReference>
<dbReference type="AlphaFoldDB" id="A0A3S8RMH3"/>
<evidence type="ECO:0000313" key="17">
    <source>
        <dbReference type="EMBL" id="AZK44138.1"/>
    </source>
</evidence>
<dbReference type="PROSITE" id="PS50059">
    <property type="entry name" value="FKBP_PPIASE"/>
    <property type="match status" value="1"/>
</dbReference>
<evidence type="ECO:0000256" key="3">
    <source>
        <dbReference type="ARBA" id="ARBA00013194"/>
    </source>
</evidence>
<dbReference type="InterPro" id="IPR008880">
    <property type="entry name" value="Trigger_fac_C"/>
</dbReference>
<dbReference type="Pfam" id="PF05698">
    <property type="entry name" value="Trigger_C"/>
    <property type="match status" value="1"/>
</dbReference>
<comment type="catalytic activity">
    <reaction evidence="1 12 13">
        <text>[protein]-peptidylproline (omega=180) = [protein]-peptidylproline (omega=0)</text>
        <dbReference type="Rhea" id="RHEA:16237"/>
        <dbReference type="Rhea" id="RHEA-COMP:10747"/>
        <dbReference type="Rhea" id="RHEA-COMP:10748"/>
        <dbReference type="ChEBI" id="CHEBI:83833"/>
        <dbReference type="ChEBI" id="CHEBI:83834"/>
        <dbReference type="EC" id="5.2.1.8"/>
    </reaction>
</comment>
<comment type="function">
    <text evidence="10 12">Involved in protein export. Acts as a chaperone by maintaining the newly synthesized protein in an open conformation. Functions as a peptidyl-prolyl cis-trans isomerase.</text>
</comment>
<dbReference type="Pfam" id="PF05697">
    <property type="entry name" value="Trigger_N"/>
    <property type="match status" value="1"/>
</dbReference>
<dbReference type="GO" id="GO:0005737">
    <property type="term" value="C:cytoplasm"/>
    <property type="evidence" value="ECO:0007669"/>
    <property type="project" value="UniProtKB-SubCell"/>
</dbReference>
<keyword evidence="15" id="KW-0175">Coiled coil</keyword>
<dbReference type="Pfam" id="PF00254">
    <property type="entry name" value="FKBP_C"/>
    <property type="match status" value="1"/>
</dbReference>
<evidence type="ECO:0000256" key="14">
    <source>
        <dbReference type="RuleBase" id="RU003914"/>
    </source>
</evidence>
<dbReference type="NCBIfam" id="TIGR00115">
    <property type="entry name" value="tig"/>
    <property type="match status" value="1"/>
</dbReference>
<dbReference type="GO" id="GO:0043022">
    <property type="term" value="F:ribosome binding"/>
    <property type="evidence" value="ECO:0007669"/>
    <property type="project" value="TreeGrafter"/>
</dbReference>
<comment type="similarity">
    <text evidence="2 12 14">Belongs to the FKBP-type PPIase family. Tig subfamily.</text>
</comment>
<keyword evidence="9 12" id="KW-0131">Cell cycle</keyword>